<protein>
    <submittedName>
        <fullName evidence="2">Uncharacterized protein</fullName>
    </submittedName>
</protein>
<proteinExistence type="predicted"/>
<dbReference type="OrthoDB" id="10552856at2759"/>
<dbReference type="EMBL" id="PQXH01000052">
    <property type="protein sequence ID" value="TGO14530.1"/>
    <property type="molecule type" value="Genomic_DNA"/>
</dbReference>
<dbReference type="Proteomes" id="UP000297777">
    <property type="component" value="Unassembled WGS sequence"/>
</dbReference>
<dbReference type="AlphaFoldDB" id="A0A4Z1ESZ4"/>
<reference evidence="2 3" key="1">
    <citation type="submission" date="2017-12" db="EMBL/GenBank/DDBJ databases">
        <title>Comparative genomics of Botrytis spp.</title>
        <authorList>
            <person name="Valero-Jimenez C.A."/>
            <person name="Tapia P."/>
            <person name="Veloso J."/>
            <person name="Silva-Moreno E."/>
            <person name="Staats M."/>
            <person name="Valdes J.H."/>
            <person name="Van Kan J.A.L."/>
        </authorList>
    </citation>
    <scope>NUCLEOTIDE SEQUENCE [LARGE SCALE GENOMIC DNA]</scope>
    <source>
        <strain evidence="2 3">Bt9001</strain>
    </source>
</reference>
<feature type="region of interest" description="Disordered" evidence="1">
    <location>
        <begin position="172"/>
        <end position="197"/>
    </location>
</feature>
<evidence type="ECO:0000256" key="1">
    <source>
        <dbReference type="SAM" id="MobiDB-lite"/>
    </source>
</evidence>
<organism evidence="2 3">
    <name type="scientific">Botrytis tulipae</name>
    <dbReference type="NCBI Taxonomy" id="87230"/>
    <lineage>
        <taxon>Eukaryota</taxon>
        <taxon>Fungi</taxon>
        <taxon>Dikarya</taxon>
        <taxon>Ascomycota</taxon>
        <taxon>Pezizomycotina</taxon>
        <taxon>Leotiomycetes</taxon>
        <taxon>Helotiales</taxon>
        <taxon>Sclerotiniaceae</taxon>
        <taxon>Botrytis</taxon>
    </lineage>
</organism>
<comment type="caution">
    <text evidence="2">The sequence shown here is derived from an EMBL/GenBank/DDBJ whole genome shotgun (WGS) entry which is preliminary data.</text>
</comment>
<feature type="compositionally biased region" description="Low complexity" evidence="1">
    <location>
        <begin position="177"/>
        <end position="188"/>
    </location>
</feature>
<evidence type="ECO:0000313" key="2">
    <source>
        <dbReference type="EMBL" id="TGO14530.1"/>
    </source>
</evidence>
<name>A0A4Z1ESZ4_9HELO</name>
<accession>A0A4Z1ESZ4</accession>
<feature type="region of interest" description="Disordered" evidence="1">
    <location>
        <begin position="209"/>
        <end position="228"/>
    </location>
</feature>
<keyword evidence="3" id="KW-1185">Reference proteome</keyword>
<gene>
    <name evidence="2" type="ORF">BTUL_0052g00680</name>
</gene>
<evidence type="ECO:0000313" key="3">
    <source>
        <dbReference type="Proteomes" id="UP000297777"/>
    </source>
</evidence>
<sequence length="366" mass="41975">MQYSSILPEMLDRVKKARLLDLNQFLEKYFEETHGKIDHEAQTQEQKDEIIYQGELHIWNQYWTDPFPGVRTHTRQNSEEVSRSQDQMAPRLRKDILQEIMSKFLSGECQSFLESVAHIDYKSLSQEEKHQMALKEGGIIELRELLNSIEVPGNNEREPVLYSEPIPSVDPRDFWASSRSSTSSTGSQSDGGVPIDGLENLSLEQARTAQLSTADGNSTKTKETSQKLETNTVSISTLTDNVQIPKVQDKSLSLKDNLPYGEDYLGIFSAEDEYNYDKVDNVKNFYNKKIVAATEESALDQFRELYGVYWEEILQSTLNDERDSGTGYIQFAMAFTQWCMERCAIKDFKKRNSAPKREDFHGNDNA</sequence>
<feature type="compositionally biased region" description="Polar residues" evidence="1">
    <location>
        <begin position="209"/>
        <end position="219"/>
    </location>
</feature>